<evidence type="ECO:0000256" key="11">
    <source>
        <dbReference type="PIRSR" id="PIRSR627057-1"/>
    </source>
</evidence>
<dbReference type="AlphaFoldDB" id="A0A1S1YYH2"/>
<evidence type="ECO:0000256" key="12">
    <source>
        <dbReference type="PIRSR" id="PIRSR627057-2"/>
    </source>
</evidence>
<dbReference type="Pfam" id="PF01435">
    <property type="entry name" value="Peptidase_M48"/>
    <property type="match status" value="1"/>
</dbReference>
<reference evidence="17 18" key="1">
    <citation type="journal article" date="2012" name="Int. J. Syst. Evol. Microbiol.">
        <title>Flammeovirga pacifica sp. nov., isolated from deep-sea sediment.</title>
        <authorList>
            <person name="Xu H."/>
            <person name="Fu Y."/>
            <person name="Yang N."/>
            <person name="Ding Z."/>
            <person name="Lai Q."/>
            <person name="Zeng R."/>
        </authorList>
    </citation>
    <scope>NUCLEOTIDE SEQUENCE [LARGE SCALE GENOMIC DNA]</scope>
    <source>
        <strain evidence="18">DSM 24597 / LMG 26175 / WPAGA1</strain>
    </source>
</reference>
<name>A0A1S1YYH2_FLAPC</name>
<keyword evidence="9 13" id="KW-0482">Metalloprotease</keyword>
<feature type="binding site" evidence="12">
    <location>
        <position position="276"/>
    </location>
    <ligand>
        <name>Zn(2+)</name>
        <dbReference type="ChEBI" id="CHEBI:29105"/>
        <note>catalytic</note>
    </ligand>
</feature>
<feature type="transmembrane region" description="Helical" evidence="14">
    <location>
        <begin position="336"/>
        <end position="360"/>
    </location>
</feature>
<dbReference type="InterPro" id="IPR032456">
    <property type="entry name" value="Peptidase_M48_N"/>
</dbReference>
<feature type="transmembrane region" description="Helical" evidence="14">
    <location>
        <begin position="176"/>
        <end position="198"/>
    </location>
</feature>
<dbReference type="Gene3D" id="3.30.2010.10">
    <property type="entry name" value="Metalloproteases ('zincins'), catalytic domain"/>
    <property type="match status" value="1"/>
</dbReference>
<keyword evidence="3 14" id="KW-0812">Transmembrane</keyword>
<evidence type="ECO:0000256" key="10">
    <source>
        <dbReference type="ARBA" id="ARBA00023136"/>
    </source>
</evidence>
<protein>
    <submittedName>
        <fullName evidence="17">Peptidase M48</fullName>
    </submittedName>
</protein>
<keyword evidence="8 14" id="KW-1133">Transmembrane helix</keyword>
<sequence length="424" mass="47342">MSGETLKIVIVAILTGDFVLERVLSHLNIKAMSKKLPSKLEGLYDADEYKRSQKYQAEKDQLGLYSSAASYLLTMLLLLTGGYAWINNFCVDNFSSNTTQVLAFFAIIALISDVIGIPFEWMNTFKIEEKYGFNKMTVKTFLIDKLKGYALGAIIGGLLLWGFISFYHYYPDTYWVIAWVVFMLFALGATMFYANVILPMFNKLTPLEEGELLSAIKDYASSVDFPLGKIMVMDGSKRSTKANAFFSGLGGNKNIVLYDTLIEKLSTDEIVAVLAHEVGHYKRKHTLQMFFISGVNMFITLWLLSLFIDSKELLVAMGADSFSQVGSLLKSSTGGYLSPLSLIAFSMLYSPISMVTGLIVNAFSRKNEFEADAYAKDTSSSSSLIEALKKLSVDSLSNLTPHDSYVKMHYSHPPLIQRMDAMEE</sequence>
<feature type="domain" description="CAAX prenyl protease 1 N-terminal" evidence="16">
    <location>
        <begin position="28"/>
        <end position="203"/>
    </location>
</feature>
<dbReference type="Proteomes" id="UP000179797">
    <property type="component" value="Unassembled WGS sequence"/>
</dbReference>
<evidence type="ECO:0000256" key="14">
    <source>
        <dbReference type="SAM" id="Phobius"/>
    </source>
</evidence>
<feature type="transmembrane region" description="Helical" evidence="14">
    <location>
        <begin position="149"/>
        <end position="170"/>
    </location>
</feature>
<dbReference type="FunFam" id="3.30.2010.10:FF:000002">
    <property type="entry name" value="CAAX prenyl protease"/>
    <property type="match status" value="1"/>
</dbReference>
<dbReference type="GO" id="GO:0004222">
    <property type="term" value="F:metalloendopeptidase activity"/>
    <property type="evidence" value="ECO:0007669"/>
    <property type="project" value="InterPro"/>
</dbReference>
<feature type="transmembrane region" description="Helical" evidence="14">
    <location>
        <begin position="62"/>
        <end position="86"/>
    </location>
</feature>
<evidence type="ECO:0000259" key="15">
    <source>
        <dbReference type="Pfam" id="PF01435"/>
    </source>
</evidence>
<dbReference type="PANTHER" id="PTHR10120">
    <property type="entry name" value="CAAX PRENYL PROTEASE 1"/>
    <property type="match status" value="1"/>
</dbReference>
<feature type="domain" description="Peptidase M48" evidence="15">
    <location>
        <begin position="206"/>
        <end position="423"/>
    </location>
</feature>
<evidence type="ECO:0000259" key="16">
    <source>
        <dbReference type="Pfam" id="PF16491"/>
    </source>
</evidence>
<keyword evidence="2 13" id="KW-0645">Protease</keyword>
<evidence type="ECO:0000256" key="2">
    <source>
        <dbReference type="ARBA" id="ARBA00022670"/>
    </source>
</evidence>
<keyword evidence="7 12" id="KW-0862">Zinc</keyword>
<comment type="similarity">
    <text evidence="13">Belongs to the peptidase M48 family.</text>
</comment>
<dbReference type="Pfam" id="PF16491">
    <property type="entry name" value="Peptidase_M48_N"/>
    <property type="match status" value="1"/>
</dbReference>
<gene>
    <name evidence="17" type="ORF">NH26_06725</name>
</gene>
<dbReference type="GO" id="GO:0071586">
    <property type="term" value="P:CAAX-box protein processing"/>
    <property type="evidence" value="ECO:0007669"/>
    <property type="project" value="InterPro"/>
</dbReference>
<dbReference type="InterPro" id="IPR001915">
    <property type="entry name" value="Peptidase_M48"/>
</dbReference>
<dbReference type="GO" id="GO:0046872">
    <property type="term" value="F:metal ion binding"/>
    <property type="evidence" value="ECO:0007669"/>
    <property type="project" value="UniProtKB-KW"/>
</dbReference>
<comment type="subcellular location">
    <subcellularLocation>
        <location evidence="1">Endoplasmic reticulum membrane</location>
        <topology evidence="1">Multi-pass membrane protein</topology>
    </subcellularLocation>
</comment>
<evidence type="ECO:0000256" key="6">
    <source>
        <dbReference type="ARBA" id="ARBA00022824"/>
    </source>
</evidence>
<accession>A0A1S1YYH2</accession>
<evidence type="ECO:0000256" key="5">
    <source>
        <dbReference type="ARBA" id="ARBA00022801"/>
    </source>
</evidence>
<dbReference type="RefSeq" id="WP_044218711.1">
    <property type="nucleotide sequence ID" value="NZ_JRYR02000001.1"/>
</dbReference>
<evidence type="ECO:0000256" key="1">
    <source>
        <dbReference type="ARBA" id="ARBA00004477"/>
    </source>
</evidence>
<evidence type="ECO:0000256" key="13">
    <source>
        <dbReference type="RuleBase" id="RU003983"/>
    </source>
</evidence>
<evidence type="ECO:0000256" key="8">
    <source>
        <dbReference type="ARBA" id="ARBA00022989"/>
    </source>
</evidence>
<keyword evidence="10 14" id="KW-0472">Membrane</keyword>
<evidence type="ECO:0000313" key="17">
    <source>
        <dbReference type="EMBL" id="OHX66064.1"/>
    </source>
</evidence>
<feature type="active site" description="Proton donor" evidence="11">
    <location>
        <position position="372"/>
    </location>
</feature>
<feature type="transmembrane region" description="Helical" evidence="14">
    <location>
        <begin position="289"/>
        <end position="308"/>
    </location>
</feature>
<keyword evidence="6" id="KW-0256">Endoplasmic reticulum</keyword>
<organism evidence="17 18">
    <name type="scientific">Flammeovirga pacifica</name>
    <dbReference type="NCBI Taxonomy" id="915059"/>
    <lineage>
        <taxon>Bacteria</taxon>
        <taxon>Pseudomonadati</taxon>
        <taxon>Bacteroidota</taxon>
        <taxon>Cytophagia</taxon>
        <taxon>Cytophagales</taxon>
        <taxon>Flammeovirgaceae</taxon>
        <taxon>Flammeovirga</taxon>
    </lineage>
</organism>
<dbReference type="STRING" id="915059.NH26_06725"/>
<keyword evidence="4 12" id="KW-0479">Metal-binding</keyword>
<evidence type="ECO:0000256" key="7">
    <source>
        <dbReference type="ARBA" id="ARBA00022833"/>
    </source>
</evidence>
<evidence type="ECO:0000313" key="18">
    <source>
        <dbReference type="Proteomes" id="UP000179797"/>
    </source>
</evidence>
<dbReference type="EMBL" id="JRYR02000001">
    <property type="protein sequence ID" value="OHX66064.1"/>
    <property type="molecule type" value="Genomic_DNA"/>
</dbReference>
<evidence type="ECO:0000256" key="9">
    <source>
        <dbReference type="ARBA" id="ARBA00023049"/>
    </source>
</evidence>
<dbReference type="CDD" id="cd07343">
    <property type="entry name" value="M48A_Zmpste24p_like"/>
    <property type="match status" value="1"/>
</dbReference>
<keyword evidence="18" id="KW-1185">Reference proteome</keyword>
<keyword evidence="5 13" id="KW-0378">Hydrolase</keyword>
<dbReference type="OrthoDB" id="9781930at2"/>
<comment type="cofactor">
    <cofactor evidence="12 13">
        <name>Zn(2+)</name>
        <dbReference type="ChEBI" id="CHEBI:29105"/>
    </cofactor>
    <text evidence="12 13">Binds 1 zinc ion per subunit.</text>
</comment>
<comment type="caution">
    <text evidence="17">The sequence shown here is derived from an EMBL/GenBank/DDBJ whole genome shotgun (WGS) entry which is preliminary data.</text>
</comment>
<feature type="transmembrane region" description="Helical" evidence="14">
    <location>
        <begin position="101"/>
        <end position="121"/>
    </location>
</feature>
<evidence type="ECO:0000256" key="3">
    <source>
        <dbReference type="ARBA" id="ARBA00022692"/>
    </source>
</evidence>
<feature type="binding site" evidence="12">
    <location>
        <position position="368"/>
    </location>
    <ligand>
        <name>Zn(2+)</name>
        <dbReference type="ChEBI" id="CHEBI:29105"/>
        <note>catalytic</note>
    </ligand>
</feature>
<feature type="active site" evidence="11">
    <location>
        <position position="277"/>
    </location>
</feature>
<dbReference type="InterPro" id="IPR027057">
    <property type="entry name" value="CAXX_Prtase_1"/>
</dbReference>
<evidence type="ECO:0000256" key="4">
    <source>
        <dbReference type="ARBA" id="ARBA00022723"/>
    </source>
</evidence>
<proteinExistence type="inferred from homology"/>
<feature type="binding site" evidence="12">
    <location>
        <position position="280"/>
    </location>
    <ligand>
        <name>Zn(2+)</name>
        <dbReference type="ChEBI" id="CHEBI:29105"/>
        <note>catalytic</note>
    </ligand>
</feature>